<keyword evidence="3" id="KW-1185">Reference proteome</keyword>
<proteinExistence type="predicted"/>
<feature type="transmembrane region" description="Helical" evidence="1">
    <location>
        <begin position="167"/>
        <end position="186"/>
    </location>
</feature>
<gene>
    <name evidence="2" type="ORF">H6F44_03025</name>
</gene>
<sequence>MPSSTQLFTIGFTQKSAEQFFEILIKSGVKTLIDTRLNNVSQLAGFAKKNDLKYFLKQIGGIDYIHITDLAPTKDILDDYKKNKGDWGIYEEKFLKLISERQIEKKVTPELINHGCLLCSQENGIKQLIWLKSGDRYNSLYDRRKTHRKIMAEQPEAQLESKFDSRLGFWVIWVLFGIYAFIFAPPDRPETLTMIQKLIAGEWSSINGYIVAIFNLMGIFPLVYACILASDGRGQKVPAWIFSALSFLVGAFALLPYFALRQPNPSFTGEKSWYVKILDARITAIAATAIAIYFLLYGFNNGNWSDFIQQWQTNRFIHVMSLDFCLLSLLFPWLLSDDMERRGMINDGNVQFFTIIALIPLIGALIYLCLRSPLPSE</sequence>
<dbReference type="PANTHER" id="PTHR36009">
    <property type="match status" value="1"/>
</dbReference>
<name>A0A926UQE0_9CYAN</name>
<reference evidence="2" key="2">
    <citation type="submission" date="2020-08" db="EMBL/GenBank/DDBJ databases">
        <authorList>
            <person name="Chen M."/>
            <person name="Teng W."/>
            <person name="Zhao L."/>
            <person name="Hu C."/>
            <person name="Zhou Y."/>
            <person name="Han B."/>
            <person name="Song L."/>
            <person name="Shu W."/>
        </authorList>
    </citation>
    <scope>NUCLEOTIDE SEQUENCE</scope>
    <source>
        <strain evidence="2">FACHB-1277</strain>
    </source>
</reference>
<keyword evidence="1" id="KW-1133">Transmembrane helix</keyword>
<feature type="transmembrane region" description="Helical" evidence="1">
    <location>
        <begin position="280"/>
        <end position="296"/>
    </location>
</feature>
<dbReference type="Proteomes" id="UP000631421">
    <property type="component" value="Unassembled WGS sequence"/>
</dbReference>
<dbReference type="Pfam" id="PF04343">
    <property type="entry name" value="DUF488"/>
    <property type="match status" value="1"/>
</dbReference>
<dbReference type="AlphaFoldDB" id="A0A926UQE0"/>
<dbReference type="EMBL" id="JACJPY010000005">
    <property type="protein sequence ID" value="MBD2149102.1"/>
    <property type="molecule type" value="Genomic_DNA"/>
</dbReference>
<reference evidence="2" key="1">
    <citation type="journal article" date="2015" name="ISME J.">
        <title>Draft Genome Sequence of Streptomyces incarnatus NRRL8089, which Produces the Nucleoside Antibiotic Sinefungin.</title>
        <authorList>
            <person name="Oshima K."/>
            <person name="Hattori M."/>
            <person name="Shimizu H."/>
            <person name="Fukuda K."/>
            <person name="Nemoto M."/>
            <person name="Inagaki K."/>
            <person name="Tamura T."/>
        </authorList>
    </citation>
    <scope>NUCLEOTIDE SEQUENCE</scope>
    <source>
        <strain evidence="2">FACHB-1277</strain>
    </source>
</reference>
<protein>
    <submittedName>
        <fullName evidence="2">DUF488 domain-containing protein</fullName>
    </submittedName>
</protein>
<evidence type="ECO:0000256" key="1">
    <source>
        <dbReference type="SAM" id="Phobius"/>
    </source>
</evidence>
<dbReference type="PANTHER" id="PTHR36009:SF3">
    <property type="entry name" value="TRANSMEMBRANE PROTEIN"/>
    <property type="match status" value="1"/>
</dbReference>
<evidence type="ECO:0000313" key="2">
    <source>
        <dbReference type="EMBL" id="MBD2149102.1"/>
    </source>
</evidence>
<organism evidence="2 3">
    <name type="scientific">Pseudanabaena cinerea FACHB-1277</name>
    <dbReference type="NCBI Taxonomy" id="2949581"/>
    <lineage>
        <taxon>Bacteria</taxon>
        <taxon>Bacillati</taxon>
        <taxon>Cyanobacteriota</taxon>
        <taxon>Cyanophyceae</taxon>
        <taxon>Pseudanabaenales</taxon>
        <taxon>Pseudanabaenaceae</taxon>
        <taxon>Pseudanabaena</taxon>
        <taxon>Pseudanabaena cinerea</taxon>
    </lineage>
</organism>
<dbReference type="RefSeq" id="WP_190349430.1">
    <property type="nucleotide sequence ID" value="NZ_JACJPY010000005.1"/>
</dbReference>
<comment type="caution">
    <text evidence="2">The sequence shown here is derived from an EMBL/GenBank/DDBJ whole genome shotgun (WGS) entry which is preliminary data.</text>
</comment>
<feature type="transmembrane region" description="Helical" evidence="1">
    <location>
        <begin position="206"/>
        <end position="227"/>
    </location>
</feature>
<feature type="transmembrane region" description="Helical" evidence="1">
    <location>
        <begin position="316"/>
        <end position="335"/>
    </location>
</feature>
<accession>A0A926UQE0</accession>
<keyword evidence="1" id="KW-0472">Membrane</keyword>
<feature type="transmembrane region" description="Helical" evidence="1">
    <location>
        <begin position="350"/>
        <end position="370"/>
    </location>
</feature>
<feature type="transmembrane region" description="Helical" evidence="1">
    <location>
        <begin position="239"/>
        <end position="260"/>
    </location>
</feature>
<keyword evidence="1" id="KW-0812">Transmembrane</keyword>
<dbReference type="InterPro" id="IPR007438">
    <property type="entry name" value="DUF488"/>
</dbReference>
<evidence type="ECO:0000313" key="3">
    <source>
        <dbReference type="Proteomes" id="UP000631421"/>
    </source>
</evidence>